<dbReference type="EMBL" id="MT143653">
    <property type="protein sequence ID" value="QJA99487.1"/>
    <property type="molecule type" value="Genomic_DNA"/>
</dbReference>
<protein>
    <submittedName>
        <fullName evidence="3">Uncharacterized protein</fullName>
    </submittedName>
</protein>
<name>A0A6M3M8K1_9ZZZZ</name>
<dbReference type="EMBL" id="MT143790">
    <property type="protein sequence ID" value="QJB02530.1"/>
    <property type="molecule type" value="Genomic_DNA"/>
</dbReference>
<evidence type="ECO:0000313" key="3">
    <source>
        <dbReference type="EMBL" id="QJB02530.1"/>
    </source>
</evidence>
<reference evidence="3" key="1">
    <citation type="submission" date="2020-03" db="EMBL/GenBank/DDBJ databases">
        <title>The deep terrestrial virosphere.</title>
        <authorList>
            <person name="Holmfeldt K."/>
            <person name="Nilsson E."/>
            <person name="Simone D."/>
            <person name="Lopez-Fernandez M."/>
            <person name="Wu X."/>
            <person name="de Brujin I."/>
            <person name="Lundin D."/>
            <person name="Andersson A."/>
            <person name="Bertilsson S."/>
            <person name="Dopson M."/>
        </authorList>
    </citation>
    <scope>NUCLEOTIDE SEQUENCE</scope>
    <source>
        <strain evidence="2">MM171A00991</strain>
        <strain evidence="3">MM171B01198</strain>
    </source>
</reference>
<sequence length="166" mass="18567">MAKGKKAAWYKTGADGVKESKQADAQAKARRESRGPRRFHLPNDTSAKITFLDTPGFFLWEHNLQLGGKWFNYFTCLKDFDTCPLCESGDNASYILVGTVIDHSSYTADDGTKYVNQKKLFVAKGKARQNLLRQIERRDGDLKGCVYEMARGSSNTECATGLRRAA</sequence>
<gene>
    <name evidence="2" type="ORF">MM171A00991_0012</name>
    <name evidence="3" type="ORF">MM171B01198_0010</name>
</gene>
<dbReference type="AlphaFoldDB" id="A0A6M3M8K1"/>
<evidence type="ECO:0000256" key="1">
    <source>
        <dbReference type="SAM" id="MobiDB-lite"/>
    </source>
</evidence>
<evidence type="ECO:0000313" key="2">
    <source>
        <dbReference type="EMBL" id="QJA99487.1"/>
    </source>
</evidence>
<organism evidence="3">
    <name type="scientific">viral metagenome</name>
    <dbReference type="NCBI Taxonomy" id="1070528"/>
    <lineage>
        <taxon>unclassified sequences</taxon>
        <taxon>metagenomes</taxon>
        <taxon>organismal metagenomes</taxon>
    </lineage>
</organism>
<accession>A0A6M3M8K1</accession>
<feature type="region of interest" description="Disordered" evidence="1">
    <location>
        <begin position="1"/>
        <end position="39"/>
    </location>
</feature>
<proteinExistence type="predicted"/>
<feature type="compositionally biased region" description="Basic and acidic residues" evidence="1">
    <location>
        <begin position="16"/>
        <end position="35"/>
    </location>
</feature>